<dbReference type="OrthoDB" id="3676909at2"/>
<evidence type="ECO:0000256" key="2">
    <source>
        <dbReference type="RuleBase" id="RU366034"/>
    </source>
</evidence>
<dbReference type="PANTHER" id="PTHR35201">
    <property type="entry name" value="TERPENE SYNTHASE"/>
    <property type="match status" value="1"/>
</dbReference>
<dbReference type="InterPro" id="IPR034686">
    <property type="entry name" value="Terpene_cyclase-like_2"/>
</dbReference>
<protein>
    <recommendedName>
        <fullName evidence="2">Terpene synthase</fullName>
        <ecNumber evidence="2">4.2.3.-</ecNumber>
    </recommendedName>
</protein>
<dbReference type="PANTHER" id="PTHR35201:SF4">
    <property type="entry name" value="BETA-PINACENE SYNTHASE-RELATED"/>
    <property type="match status" value="1"/>
</dbReference>
<dbReference type="GO" id="GO:0010333">
    <property type="term" value="F:terpene synthase activity"/>
    <property type="evidence" value="ECO:0007669"/>
    <property type="project" value="InterPro"/>
</dbReference>
<organism evidence="3 4">
    <name type="scientific">Streptomyces albireticuli</name>
    <dbReference type="NCBI Taxonomy" id="1940"/>
    <lineage>
        <taxon>Bacteria</taxon>
        <taxon>Bacillati</taxon>
        <taxon>Actinomycetota</taxon>
        <taxon>Actinomycetes</taxon>
        <taxon>Kitasatosporales</taxon>
        <taxon>Streptomycetaceae</taxon>
        <taxon>Streptomyces</taxon>
    </lineage>
</organism>
<comment type="cofactor">
    <cofactor evidence="2">
        <name>Mg(2+)</name>
        <dbReference type="ChEBI" id="CHEBI:18420"/>
    </cofactor>
</comment>
<reference evidence="3 4" key="1">
    <citation type="submission" date="2017-06" db="EMBL/GenBank/DDBJ databases">
        <title>Streptomyces albireticuli Genome sequencing and assembly.</title>
        <authorList>
            <person name="Wang Y."/>
            <person name="Du B."/>
            <person name="Ding Y."/>
            <person name="Liu H."/>
            <person name="Hou Q."/>
            <person name="Liu K."/>
            <person name="Yao L."/>
            <person name="Wang C."/>
        </authorList>
    </citation>
    <scope>NUCLEOTIDE SEQUENCE [LARGE SCALE GENOMIC DNA]</scope>
    <source>
        <strain evidence="3 4">MDJK11</strain>
    </source>
</reference>
<dbReference type="InterPro" id="IPR008949">
    <property type="entry name" value="Isoprenoid_synthase_dom_sf"/>
</dbReference>
<name>A0A1Z2LBP8_9ACTN</name>
<keyword evidence="2" id="KW-0460">Magnesium</keyword>
<dbReference type="GO" id="GO:0046872">
    <property type="term" value="F:metal ion binding"/>
    <property type="evidence" value="ECO:0007669"/>
    <property type="project" value="UniProtKB-KW"/>
</dbReference>
<gene>
    <name evidence="3" type="ORF">SMD11_6157</name>
</gene>
<accession>A0A1Z2LBP8</accession>
<sequence length="351" mass="39669">MATEITIPRIDVPFAPSRTNPSEGRLYPATLDWARRFGLVTTETAAGRLRRYQVDVMVSYYAPTVDGWPALRLFTDWMTWAALFEDQIDEATAGLRPGPLAPVLDDFRAVLLDESGSRARPNPATEALADLWRRTAGDSPPSWRRRFYEHMSEAFRCQLRASVHRATRTPMDVATCRELRGKLGWVAFAHDLQHHTHRVWLPDTVYCSTTYQTLLWSAADVIMWTNDLVSYPKEAASGETSNLALALQTQRRLAPQQAVDHVHRLITDRIQDFLKAGRELPGLARSLHLSDDDRSVAEQCLAHLRSLIRGSHDWHMNCERYRPDNGAAADQHAFDDLFGVAPDDAKDPTSP</sequence>
<dbReference type="Gene3D" id="1.10.600.10">
    <property type="entry name" value="Farnesyl Diphosphate Synthase"/>
    <property type="match status" value="1"/>
</dbReference>
<dbReference type="Proteomes" id="UP000195755">
    <property type="component" value="Chromosome"/>
</dbReference>
<dbReference type="AlphaFoldDB" id="A0A1Z2LBP8"/>
<dbReference type="EC" id="4.2.3.-" evidence="2"/>
<dbReference type="RefSeq" id="WP_087929482.1">
    <property type="nucleotide sequence ID" value="NZ_CP021744.1"/>
</dbReference>
<keyword evidence="1 2" id="KW-0456">Lyase</keyword>
<comment type="similarity">
    <text evidence="2">Belongs to the terpene synthase family.</text>
</comment>
<evidence type="ECO:0000256" key="1">
    <source>
        <dbReference type="ARBA" id="ARBA00023239"/>
    </source>
</evidence>
<dbReference type="EMBL" id="CP021744">
    <property type="protein sequence ID" value="ARZ71733.1"/>
    <property type="molecule type" value="Genomic_DNA"/>
</dbReference>
<dbReference type="KEGG" id="salj:SMD11_6157"/>
<keyword evidence="2" id="KW-0479">Metal-binding</keyword>
<evidence type="ECO:0000313" key="4">
    <source>
        <dbReference type="Proteomes" id="UP000195755"/>
    </source>
</evidence>
<proteinExistence type="inferred from homology"/>
<dbReference type="SUPFAM" id="SSF48576">
    <property type="entry name" value="Terpenoid synthases"/>
    <property type="match status" value="1"/>
</dbReference>
<evidence type="ECO:0000313" key="3">
    <source>
        <dbReference type="EMBL" id="ARZ71733.1"/>
    </source>
</evidence>
<dbReference type="Pfam" id="PF19086">
    <property type="entry name" value="Terpene_syn_C_2"/>
    <property type="match status" value="1"/>
</dbReference>